<keyword evidence="3" id="KW-1185">Reference proteome</keyword>
<dbReference type="AlphaFoldDB" id="A0A834MCA7"/>
<reference evidence="2" key="1">
    <citation type="submission" date="2020-08" db="EMBL/GenBank/DDBJ databases">
        <title>Genome sequencing and assembly of the red palm weevil Rhynchophorus ferrugineus.</title>
        <authorList>
            <person name="Dias G.B."/>
            <person name="Bergman C.M."/>
            <person name="Manee M."/>
        </authorList>
    </citation>
    <scope>NUCLEOTIDE SEQUENCE</scope>
    <source>
        <strain evidence="2">AA-2017</strain>
        <tissue evidence="2">Whole larva</tissue>
    </source>
</reference>
<organism evidence="2 3">
    <name type="scientific">Rhynchophorus ferrugineus</name>
    <name type="common">Red palm weevil</name>
    <name type="synonym">Curculio ferrugineus</name>
    <dbReference type="NCBI Taxonomy" id="354439"/>
    <lineage>
        <taxon>Eukaryota</taxon>
        <taxon>Metazoa</taxon>
        <taxon>Ecdysozoa</taxon>
        <taxon>Arthropoda</taxon>
        <taxon>Hexapoda</taxon>
        <taxon>Insecta</taxon>
        <taxon>Pterygota</taxon>
        <taxon>Neoptera</taxon>
        <taxon>Endopterygota</taxon>
        <taxon>Coleoptera</taxon>
        <taxon>Polyphaga</taxon>
        <taxon>Cucujiformia</taxon>
        <taxon>Curculionidae</taxon>
        <taxon>Dryophthorinae</taxon>
        <taxon>Rhynchophorus</taxon>
    </lineage>
</organism>
<protein>
    <submittedName>
        <fullName evidence="2">Uncharacterized protein</fullName>
    </submittedName>
</protein>
<evidence type="ECO:0000256" key="1">
    <source>
        <dbReference type="SAM" id="MobiDB-lite"/>
    </source>
</evidence>
<proteinExistence type="predicted"/>
<sequence length="134" mass="15125">MSSAPRTAISNLQFNAGPRKMDKGVVSKRPMEVEVVLEEEISSSDDEGERLEMKKIVPMSVNDTRRVMENEQQYDSPNGSLRKPASKQIKNVVENNLSRPSTSMVSSASSPNFRRNPSIRSLKNYHHVMDNMTE</sequence>
<feature type="compositionally biased region" description="Polar residues" evidence="1">
    <location>
        <begin position="111"/>
        <end position="121"/>
    </location>
</feature>
<feature type="compositionally biased region" description="Polar residues" evidence="1">
    <location>
        <begin position="70"/>
        <end position="79"/>
    </location>
</feature>
<evidence type="ECO:0000313" key="2">
    <source>
        <dbReference type="EMBL" id="KAF7274710.1"/>
    </source>
</evidence>
<accession>A0A834MCA7</accession>
<evidence type="ECO:0000313" key="3">
    <source>
        <dbReference type="Proteomes" id="UP000625711"/>
    </source>
</evidence>
<feature type="region of interest" description="Disordered" evidence="1">
    <location>
        <begin position="62"/>
        <end position="134"/>
    </location>
</feature>
<dbReference type="EMBL" id="JAACXV010012341">
    <property type="protein sequence ID" value="KAF7274710.1"/>
    <property type="molecule type" value="Genomic_DNA"/>
</dbReference>
<gene>
    <name evidence="2" type="ORF">GWI33_012615</name>
</gene>
<feature type="compositionally biased region" description="Low complexity" evidence="1">
    <location>
        <begin position="98"/>
        <end position="110"/>
    </location>
</feature>
<dbReference type="Proteomes" id="UP000625711">
    <property type="component" value="Unassembled WGS sequence"/>
</dbReference>
<feature type="region of interest" description="Disordered" evidence="1">
    <location>
        <begin position="1"/>
        <end position="26"/>
    </location>
</feature>
<name>A0A834MCA7_RHYFE</name>
<comment type="caution">
    <text evidence="2">The sequence shown here is derived from an EMBL/GenBank/DDBJ whole genome shotgun (WGS) entry which is preliminary data.</text>
</comment>
<feature type="compositionally biased region" description="Polar residues" evidence="1">
    <location>
        <begin position="1"/>
        <end position="14"/>
    </location>
</feature>